<accession>X1TRE1</accession>
<protein>
    <submittedName>
        <fullName evidence="1">Uncharacterized protein</fullName>
    </submittedName>
</protein>
<dbReference type="AlphaFoldDB" id="X1TRE1"/>
<organism evidence="1">
    <name type="scientific">marine sediment metagenome</name>
    <dbReference type="NCBI Taxonomy" id="412755"/>
    <lineage>
        <taxon>unclassified sequences</taxon>
        <taxon>metagenomes</taxon>
        <taxon>ecological metagenomes</taxon>
    </lineage>
</organism>
<reference evidence="1" key="1">
    <citation type="journal article" date="2014" name="Front. Microbiol.">
        <title>High frequency of phylogenetically diverse reductive dehalogenase-homologous genes in deep subseafloor sedimentary metagenomes.</title>
        <authorList>
            <person name="Kawai M."/>
            <person name="Futagami T."/>
            <person name="Toyoda A."/>
            <person name="Takaki Y."/>
            <person name="Nishi S."/>
            <person name="Hori S."/>
            <person name="Arai W."/>
            <person name="Tsubouchi T."/>
            <person name="Morono Y."/>
            <person name="Uchiyama I."/>
            <person name="Ito T."/>
            <person name="Fujiyama A."/>
            <person name="Inagaki F."/>
            <person name="Takami H."/>
        </authorList>
    </citation>
    <scope>NUCLEOTIDE SEQUENCE</scope>
    <source>
        <strain evidence="1">Expedition CK06-06</strain>
    </source>
</reference>
<feature type="non-terminal residue" evidence="1">
    <location>
        <position position="1"/>
    </location>
</feature>
<gene>
    <name evidence="1" type="ORF">S12H4_40061</name>
</gene>
<dbReference type="EMBL" id="BARW01024280">
    <property type="protein sequence ID" value="GAI90125.1"/>
    <property type="molecule type" value="Genomic_DNA"/>
</dbReference>
<sequence>LAAQPPQFLGSFTELVHLVVPFLAVMGELTDLKPGLEEFVVAQLYPVAKNKDFWTTSFFTGILVRPGMGIGMAPVAKVPPIRSRPPVV</sequence>
<comment type="caution">
    <text evidence="1">The sequence shown here is derived from an EMBL/GenBank/DDBJ whole genome shotgun (WGS) entry which is preliminary data.</text>
</comment>
<evidence type="ECO:0000313" key="1">
    <source>
        <dbReference type="EMBL" id="GAI90125.1"/>
    </source>
</evidence>
<proteinExistence type="predicted"/>
<name>X1TRE1_9ZZZZ</name>